<dbReference type="EMBL" id="JACSNQ010000012">
    <property type="protein sequence ID" value="MBM6775181.1"/>
    <property type="molecule type" value="Genomic_DNA"/>
</dbReference>
<comment type="caution">
    <text evidence="1">The sequence shown here is derived from an EMBL/GenBank/DDBJ whole genome shotgun (WGS) entry which is preliminary data.</text>
</comment>
<keyword evidence="2" id="KW-1185">Reference proteome</keyword>
<evidence type="ECO:0000313" key="2">
    <source>
        <dbReference type="Proteomes" id="UP000712527"/>
    </source>
</evidence>
<sequence>MSDSFAAFGEHGDEGIRSDKLRCEVRRSWVICPPSNPIPIQLVRVSESWESVDDEEDLVDGCVPMIGSIQAFSEVGSSWYERYGAFFTGYENAEKLVEEAFDFDPNRGCWHLAKGDTQCEIWPISPDDCESVLDLDELWPESLARILAAIPLEARGETLTRVPPLLRSRFARWCDELADSGQIRTGPLTGGRAFKRVVCDCVKDYVRLRNVL</sequence>
<evidence type="ECO:0000313" key="1">
    <source>
        <dbReference type="EMBL" id="MBM6775181.1"/>
    </source>
</evidence>
<protein>
    <submittedName>
        <fullName evidence="1">Uncharacterized protein</fullName>
    </submittedName>
</protein>
<reference evidence="1 2" key="1">
    <citation type="journal article" date="2021" name="Sci. Rep.">
        <title>The distribution of antibiotic resistance genes in chicken gut microbiota commensals.</title>
        <authorList>
            <person name="Juricova H."/>
            <person name="Matiasovicova J."/>
            <person name="Kubasova T."/>
            <person name="Cejkova D."/>
            <person name="Rychlik I."/>
        </authorList>
    </citation>
    <scope>NUCLEOTIDE SEQUENCE [LARGE SCALE GENOMIC DNA]</scope>
    <source>
        <strain evidence="1 2">An794</strain>
    </source>
</reference>
<dbReference type="Proteomes" id="UP000712527">
    <property type="component" value="Unassembled WGS sequence"/>
</dbReference>
<name>A0ABS2F2H3_9ACTN</name>
<dbReference type="RefSeq" id="WP_204793525.1">
    <property type="nucleotide sequence ID" value="NZ_JACSNQ010000012.1"/>
</dbReference>
<organism evidence="1 2">
    <name type="scientific">Olsenella profusa</name>
    <dbReference type="NCBI Taxonomy" id="138595"/>
    <lineage>
        <taxon>Bacteria</taxon>
        <taxon>Bacillati</taxon>
        <taxon>Actinomycetota</taxon>
        <taxon>Coriobacteriia</taxon>
        <taxon>Coriobacteriales</taxon>
        <taxon>Atopobiaceae</taxon>
        <taxon>Olsenella</taxon>
    </lineage>
</organism>
<proteinExistence type="predicted"/>
<accession>A0ABS2F2H3</accession>
<gene>
    <name evidence="1" type="ORF">H9X80_06450</name>
</gene>